<evidence type="ECO:0000256" key="4">
    <source>
        <dbReference type="PROSITE-ProRule" id="PRU00508"/>
    </source>
</evidence>
<dbReference type="InterPro" id="IPR003126">
    <property type="entry name" value="Znf_UBR"/>
</dbReference>
<dbReference type="STRING" id="2018661.A0A2A2LHG4"/>
<keyword evidence="8" id="KW-1185">Reference proteome</keyword>
<sequence length="3628" mass="411756">MESNERDKGKVVGEKEAKQADQNTDSDKKDPLKMGTLELTGWWAGQATDEEVAALSGRQICRMTYQMINDECTPLPLPHALKRIIYEMTEERRENDPEMTVKDWVWLVCLLAECSPSVPKDVLDGWFDRKKGKNEVRGRDRSEISRYDSFQDKEEKPIPPKPKSRRDPDQQICPMTAMLPRLNKIHMTESDLFTKVVCKFWPPDAIDAAVKKLRHGAFDTSLYKTGLSEAEYPLVFFSIDWTVTRISYDANSAIAMVATSLACIATAIEKCSDEELSKVIRMYCDVSERTTYTFQAALISDEEPIKLILTAHRKLLMDARKRKKVLIEIANLNFKTAIFLKISPFLQVEILGETMWQVVKDLVEEFLKDVNEQQNPPSALAIPEYDEDDEDLGETEWIDQIIRRVPAALDERNAKKSEMGNHLQKLTRLIIHYIELGKIAKSGHQMLSLIERFYLKICSDADCPSLIEHMEKTYAELCRRNLVPLDMQERILSDLLGEELMNSSRTNFCDLVTTLIGFAHQDSRPKLAQLVLDKYFEDLAVKRIKMKMASLHIERTGIRFVGKEYAAKMARNIIYFLAPKELGDDETELSYKLLLVIFDSLIKPWKLSLSDLDLKDAVWEEYCEAICRRCAHSSIDASVLVYFPKVFIEQPTFEHLLFTSQLLRDFQKSTVRLQYMEFYGHTPEAQNTANDLAMRHVIVKQITDCIDGMETALRKGTWREHERAMSTTISSWMSAILADNKPIRAPLMQFTKDIVNQIVIETAGQSHPSAACLIGTTTAPFDRLCAFTQIDHGAIIHEIIRDKRIEEFEAFYGLDAGILENIRIEGNCTQLKHLYSLITESLLKTFDEDELKANWRHADTTIPMEDSPHFWLTSVLCTRIHRGVASPLEETALKTMYSQSNERVSSIFVDYALHHLLKTMFVSVPPQKFEPLSMRDFFASLFFQIINVVVNEKRTIPKADASFLFEDTIVAMFKDSISKCETADRETSGRTYSITESFITYFTAFLTASSPDCPLILSLRDRFAQIVAEELKEHLHVWIENADCRTSLLNSSQPLFDYLTAKGLITEKSIQSELKVCQPLIFNDEIGASVARSIQIQVQSTDKSFMSTLNWKTLIPTLVQEEITNEDDKKLYPIREFAVQQRHIEGNEHFLTAIRLFCKYADADMQFKLLEFATNYLVTHLSVNDNILKAISGERPVEHADHPQIFELMLQFALMEYVNGVLARATKNKPKEQENDQPGYFSDSEYIKASIVRKGSAASVSSAMRRAVQNSSTSVASTNASFSSSVSRASNTALQSSTSASGLLPLCTYSTTQEEFVNQHWYNCYTCNMVDTVGVCTVCAVNCHRGHDLSYSKRGSFFCDCGHAKCASMTSTAHAPNATNASMGRTPPLHSPPQTVAPLPNDFVFHQEMQLDWTKIEPFAKIIGELLMTKGGDCMQRLAAACQKGNNLRWKIDEKRQAQLNAIRATHPMQIETDGPAIMEAIDLKMDLKMLIDAKSPAQLVNASTTSISTGGQAQNAANQVGENSTPAADRSRARDMSVVVRLSELAFVWLMVSDGGTTLQIIMPQWSTDLAESLQNARVTTEQLGFVGYRIAASGRKIAISGQNDVLIATINDEGELIEKYSIKINDVIPLGAPPIHVTNQVIKCVWAHTKTQSFVAVVTMQFVRVYDPMQDTTNFVEEMVLPLGNIEDVQLVVMQKKKNERGQNDENMPQTVWALILSSTGLFYEHEIVNSRASNMSYFLTNTIACLPAPNSQMPGHGGSISLFYSEAYNTVFISFEKATMVAAFPEDPSVEEHWKWTKIALPWPVSCWQESSGVITCLNYPQANHLISMSFSENGKLNVQSTNLYRSAFGHQIYTPTTRHTVVSLTFFQDMPTIMAHQLVWRQLTDLWIDGCPLVSHKIVEINEENVADQLAKEDLIPMMEKCEPITRTEITSQILQQHYSTEDLHTRFNTIGASPVVAIQAEEFDVMIRVVEPVVVRAIRIEVPASNYPQEMVIPAINRTVFIFTNVKRFYDICLTRQESMLLENRAIRLTFRHRQPATQHTITIISLRLFGVSSKEFGAMRTQRFCRPPASLPDQIVRAYLYLISKLIAEKSIEADKGKLHKLSEQQLSLKSSHCDVIAAAKHLLRAVTKDRIEYYMFKDKYLIAELKQFDVIGFRLPHDLVLPVIVQLKMAMYTRWKVIDGLIHSVFGSPVAFVQMLCRQLDTCQFTTSLTCLISILEVVIATIFVYVSQNDKNTEKLVSIYFDLFGKSKNPLVAQKIRHLTQVMVYSCSVAARDDRILYKAFKESKQLSLLKFAALRPFYEKARLLTPDDNKADVEQLMGELMNDDDEGVENRDLSWMNYLLTAILHKVNSEININSGLLLGKNDSSSMILIAIVIMSNLNPPKLQPHIEQMVRCIDWTQAKGDDTKVPLVEINDVNYRRLLFLRIISVLISKFTDRLDPKKKIDIVDGRATSVEADYLDENASLTSVSTQTSSTQLDEQSSRKKQIQKMLENIAQLLLENDALDFFLKIALHVAPIWKQGKVSQIRRQQVEANAQNLAARNIIPEQTLEEEHEKISTHYMQLLTDVALKIPAQLKKIKKDLEFDAKWQKVVCEMQSMRNYPSLVKYSKKLLHAICDGDREKCRVMRDAYKMIQQLETLKRKYANLNGHQHEQLTDMVELVGSLNALAAQRLATWKSIAERNINWLLQVACRTVDALASSIIELLLLAIRHTDEGQEQLADHLIADPDNRSLLRLLVLRYLIGREPEHRWLLHKMLRSTIQLANRQNQLLLIRLLLDLWPTARSVGIQGAQLADLIASYAYRLLNSNELATLCQTELVAIGNIMQRMTADGHFETHKEMSTNALGWKSLLLETSPCLSCYSLRSASECHKLMSIKHDVRFSSNAMMFKLASHYEISKLTIRLNDVKRGKSIKKVVVYYCAKNVESAVELKTHRELWQKIANVSVEQNETEINLQLAIPVVTSSLVVQFAELYESRTPPTELHCPRCSTLVTSNPGVCEHCGENVYQCMKCRAINYDEREPFLCQGCGFCKYARIDISAICRQIAGVQPITSDAERAQCVSEMSRLLVTIEQTRAQLKAQRLLLESLWLKCRPLPTVHLKLESPNVAETIVGPHNMTFVPVNFYQPPVAALHSALNNCHLTNQELCIQTQQLIAQREQLRIYDKTDASPELLHESFNQGYYSTSSHCFGCQSAGIIHSLCLVRSACDDTAVLNSLVESDNVFNLLTRLYQFEPMAEEIRELFVLLATTTKEGNRRLCEMVFEGKLPTTLLGKCILTDEDAFWEEKFKVLVKCAVSRNDPSSSTYAFWMMEKLLKEAVFLRSAIFHKMQEENDDKMLEKTARSNDLPPHVLTTNALLDSPQNFVKWLLIDDDEAESKKFHLAYEKWLKSSMFSPHASLRAAACNFLVTAARHPGHSGIVLHLVLTCLPLSCKTSSHLCGEFLQAVHRVFSLSTSIKVRLFLNGAHKWLIEAVNRECRLIYEEEQNETSTSHWFGDNLCHYTQLLVVLLTGSTVENLLMKTAIRHLLKPLLQSTVLLKRVVLRRTRSIDTAKNALETLLKRLSARDPLVLIKAAVESIGAFEEMTTHAHVISIILDVMDPEQTEEEDFLIQIEKDAAQEDFLQA</sequence>
<feature type="domain" description="UBR-type" evidence="6">
    <location>
        <begin position="1305"/>
        <end position="1371"/>
    </location>
</feature>
<dbReference type="InterPro" id="IPR056530">
    <property type="entry name" value="UBR4-like_dom"/>
</dbReference>
<evidence type="ECO:0000313" key="7">
    <source>
        <dbReference type="EMBL" id="PAV85642.1"/>
    </source>
</evidence>
<dbReference type="PANTHER" id="PTHR21725:SF1">
    <property type="entry name" value="E3 UBIQUITIN-PROTEIN LIGASE UBR4"/>
    <property type="match status" value="1"/>
</dbReference>
<feature type="compositionally biased region" description="Polar residues" evidence="5">
    <location>
        <begin position="1509"/>
        <end position="1527"/>
    </location>
</feature>
<dbReference type="PANTHER" id="PTHR21725">
    <property type="entry name" value="E3 UBIQUITIN-PROTEIN LIGASE UBR4"/>
    <property type="match status" value="1"/>
</dbReference>
<dbReference type="EMBL" id="LIAE01006751">
    <property type="protein sequence ID" value="PAV85642.1"/>
    <property type="molecule type" value="Genomic_DNA"/>
</dbReference>
<dbReference type="CDD" id="cd19680">
    <property type="entry name" value="UBR-box_UBR4"/>
    <property type="match status" value="1"/>
</dbReference>
<dbReference type="OrthoDB" id="5859455at2759"/>
<evidence type="ECO:0000259" key="6">
    <source>
        <dbReference type="PROSITE" id="PS51157"/>
    </source>
</evidence>
<keyword evidence="2" id="KW-0863">Zinc-finger</keyword>
<feature type="region of interest" description="Disordered" evidence="5">
    <location>
        <begin position="1509"/>
        <end position="1532"/>
    </location>
</feature>
<accession>A0A2A2LHG4</accession>
<name>A0A2A2LHG4_9BILA</name>
<feature type="region of interest" description="Disordered" evidence="5">
    <location>
        <begin position="1"/>
        <end position="31"/>
    </location>
</feature>
<dbReference type="GO" id="GO:0008270">
    <property type="term" value="F:zinc ion binding"/>
    <property type="evidence" value="ECO:0007669"/>
    <property type="project" value="UniProtKB-KW"/>
</dbReference>
<keyword evidence="3" id="KW-0862">Zinc</keyword>
<dbReference type="Proteomes" id="UP000218231">
    <property type="component" value="Unassembled WGS sequence"/>
</dbReference>
<protein>
    <recommendedName>
        <fullName evidence="6">UBR-type domain-containing protein</fullName>
    </recommendedName>
</protein>
<feature type="region of interest" description="Disordered" evidence="5">
    <location>
        <begin position="138"/>
        <end position="170"/>
    </location>
</feature>
<dbReference type="InterPro" id="IPR045189">
    <property type="entry name" value="UBR4-like"/>
</dbReference>
<dbReference type="SMART" id="SM00396">
    <property type="entry name" value="ZnF_UBR1"/>
    <property type="match status" value="1"/>
</dbReference>
<feature type="zinc finger region" description="UBR-type" evidence="4">
    <location>
        <begin position="1305"/>
        <end position="1371"/>
    </location>
</feature>
<dbReference type="PROSITE" id="PS51157">
    <property type="entry name" value="ZF_UBR"/>
    <property type="match status" value="1"/>
</dbReference>
<feature type="compositionally biased region" description="Basic and acidic residues" evidence="5">
    <location>
        <begin position="138"/>
        <end position="158"/>
    </location>
</feature>
<evidence type="ECO:0000256" key="3">
    <source>
        <dbReference type="ARBA" id="ARBA00022833"/>
    </source>
</evidence>
<dbReference type="Pfam" id="PF24079">
    <property type="entry name" value="UBR4"/>
    <property type="match status" value="1"/>
</dbReference>
<proteinExistence type="predicted"/>
<evidence type="ECO:0000256" key="1">
    <source>
        <dbReference type="ARBA" id="ARBA00022723"/>
    </source>
</evidence>
<evidence type="ECO:0000256" key="5">
    <source>
        <dbReference type="SAM" id="MobiDB-lite"/>
    </source>
</evidence>
<dbReference type="InterPro" id="IPR047509">
    <property type="entry name" value="UBR4-like_UBR-box"/>
</dbReference>
<dbReference type="Pfam" id="PF02207">
    <property type="entry name" value="zf-UBR"/>
    <property type="match status" value="1"/>
</dbReference>
<organism evidence="7 8">
    <name type="scientific">Diploscapter pachys</name>
    <dbReference type="NCBI Taxonomy" id="2018661"/>
    <lineage>
        <taxon>Eukaryota</taxon>
        <taxon>Metazoa</taxon>
        <taxon>Ecdysozoa</taxon>
        <taxon>Nematoda</taxon>
        <taxon>Chromadorea</taxon>
        <taxon>Rhabditida</taxon>
        <taxon>Rhabditina</taxon>
        <taxon>Rhabditomorpha</taxon>
        <taxon>Rhabditoidea</taxon>
        <taxon>Rhabditidae</taxon>
        <taxon>Diploscapter</taxon>
    </lineage>
</organism>
<gene>
    <name evidence="7" type="ORF">WR25_08252</name>
</gene>
<evidence type="ECO:0000256" key="2">
    <source>
        <dbReference type="ARBA" id="ARBA00022771"/>
    </source>
</evidence>
<reference evidence="7 8" key="1">
    <citation type="journal article" date="2017" name="Curr. Biol.">
        <title>Genome architecture and evolution of a unichromosomal asexual nematode.</title>
        <authorList>
            <person name="Fradin H."/>
            <person name="Zegar C."/>
            <person name="Gutwein M."/>
            <person name="Lucas J."/>
            <person name="Kovtun M."/>
            <person name="Corcoran D."/>
            <person name="Baugh L.R."/>
            <person name="Kiontke K."/>
            <person name="Gunsalus K."/>
            <person name="Fitch D.H."/>
            <person name="Piano F."/>
        </authorList>
    </citation>
    <scope>NUCLEOTIDE SEQUENCE [LARGE SCALE GENOMIC DNA]</scope>
    <source>
        <strain evidence="7">PF1309</strain>
    </source>
</reference>
<keyword evidence="1" id="KW-0479">Metal-binding</keyword>
<evidence type="ECO:0000313" key="8">
    <source>
        <dbReference type="Proteomes" id="UP000218231"/>
    </source>
</evidence>
<comment type="caution">
    <text evidence="7">The sequence shown here is derived from an EMBL/GenBank/DDBJ whole genome shotgun (WGS) entry which is preliminary data.</text>
</comment>